<dbReference type="Proteomes" id="UP000215590">
    <property type="component" value="Unassembled WGS sequence"/>
</dbReference>
<organism evidence="1 2">
    <name type="scientific">Brucella thiophenivorans</name>
    <dbReference type="NCBI Taxonomy" id="571255"/>
    <lineage>
        <taxon>Bacteria</taxon>
        <taxon>Pseudomonadati</taxon>
        <taxon>Pseudomonadota</taxon>
        <taxon>Alphaproteobacteria</taxon>
        <taxon>Hyphomicrobiales</taxon>
        <taxon>Brucellaceae</taxon>
        <taxon>Brucella/Ochrobactrum group</taxon>
        <taxon>Brucella</taxon>
    </lineage>
</organism>
<proteinExistence type="predicted"/>
<keyword evidence="2" id="KW-1185">Reference proteome</keyword>
<comment type="caution">
    <text evidence="1">The sequence shown here is derived from an EMBL/GenBank/DDBJ whole genome shotgun (WGS) entry which is preliminary data.</text>
</comment>
<name>A0A256G6C2_9HYPH</name>
<gene>
    <name evidence="1" type="ORF">CEV31_0185</name>
</gene>
<dbReference type="EMBL" id="NNRJ01000006">
    <property type="protein sequence ID" value="OYR22685.1"/>
    <property type="molecule type" value="Genomic_DNA"/>
</dbReference>
<sequence>MCAALYVKTRQIERVALNRIHRARSTHLFLRMSLAQNRFPLLGDMR</sequence>
<dbReference type="AlphaFoldDB" id="A0A256G6C2"/>
<evidence type="ECO:0000313" key="2">
    <source>
        <dbReference type="Proteomes" id="UP000215590"/>
    </source>
</evidence>
<protein>
    <submittedName>
        <fullName evidence="1">Uncharacterized protein</fullName>
    </submittedName>
</protein>
<evidence type="ECO:0000313" key="1">
    <source>
        <dbReference type="EMBL" id="OYR22685.1"/>
    </source>
</evidence>
<accession>A0A256G6C2</accession>
<reference evidence="1 2" key="1">
    <citation type="submission" date="2017-07" db="EMBL/GenBank/DDBJ databases">
        <title>Phylogenetic study on the rhizospheric bacterium Ochrobactrum sp. A44.</title>
        <authorList>
            <person name="Krzyzanowska D.M."/>
            <person name="Ossowicki A."/>
            <person name="Rajewska M."/>
            <person name="Maciag T."/>
            <person name="Kaczynski Z."/>
            <person name="Czerwicka M."/>
            <person name="Jafra S."/>
        </authorList>
    </citation>
    <scope>NUCLEOTIDE SEQUENCE [LARGE SCALE GENOMIC DNA]</scope>
    <source>
        <strain evidence="1 2">DSM 7216</strain>
    </source>
</reference>